<gene>
    <name evidence="3" type="ORF">P5G49_07575</name>
</gene>
<organism evidence="3 4">
    <name type="scientific">Sporosarcina highlanderae</name>
    <dbReference type="NCBI Taxonomy" id="3035916"/>
    <lineage>
        <taxon>Bacteria</taxon>
        <taxon>Bacillati</taxon>
        <taxon>Bacillota</taxon>
        <taxon>Bacilli</taxon>
        <taxon>Bacillales</taxon>
        <taxon>Caryophanaceae</taxon>
        <taxon>Sporosarcina</taxon>
    </lineage>
</organism>
<evidence type="ECO:0000313" key="3">
    <source>
        <dbReference type="EMBL" id="MDN4607344.1"/>
    </source>
</evidence>
<feature type="signal peptide" evidence="2">
    <location>
        <begin position="1"/>
        <end position="24"/>
    </location>
</feature>
<feature type="chain" id="PRO_5047256877" evidence="2">
    <location>
        <begin position="25"/>
        <end position="183"/>
    </location>
</feature>
<dbReference type="InterPro" id="IPR019076">
    <property type="entry name" value="Spore_lipoprot_YhcN/YlaJ-like"/>
</dbReference>
<evidence type="ECO:0000256" key="2">
    <source>
        <dbReference type="SAM" id="SignalP"/>
    </source>
</evidence>
<protein>
    <submittedName>
        <fullName evidence="3">YhcN/YlaJ family sporulation lipoprotein</fullName>
    </submittedName>
</protein>
<feature type="compositionally biased region" description="Low complexity" evidence="1">
    <location>
        <begin position="54"/>
        <end position="73"/>
    </location>
</feature>
<comment type="caution">
    <text evidence="3">The sequence shown here is derived from an EMBL/GenBank/DDBJ whole genome shotgun (WGS) entry which is preliminary data.</text>
</comment>
<feature type="region of interest" description="Disordered" evidence="1">
    <location>
        <begin position="25"/>
        <end position="73"/>
    </location>
</feature>
<name>A0ABT8JQD6_9BACL</name>
<evidence type="ECO:0000256" key="1">
    <source>
        <dbReference type="SAM" id="MobiDB-lite"/>
    </source>
</evidence>
<keyword evidence="4" id="KW-1185">Reference proteome</keyword>
<dbReference type="NCBIfam" id="TIGR02898">
    <property type="entry name" value="spore_YhcN_YlaJ"/>
    <property type="match status" value="1"/>
</dbReference>
<keyword evidence="2" id="KW-0732">Signal</keyword>
<dbReference type="EMBL" id="JAROCC010000005">
    <property type="protein sequence ID" value="MDN4607344.1"/>
    <property type="molecule type" value="Genomic_DNA"/>
</dbReference>
<dbReference type="RefSeq" id="WP_301242891.1">
    <property type="nucleotide sequence ID" value="NZ_JAROCC010000005.1"/>
</dbReference>
<proteinExistence type="predicted"/>
<feature type="compositionally biased region" description="Low complexity" evidence="1">
    <location>
        <begin position="28"/>
        <end position="37"/>
    </location>
</feature>
<dbReference type="InterPro" id="IPR014247">
    <property type="entry name" value="Spore_lipoprot_YhcN/YlaJ"/>
</dbReference>
<reference evidence="3" key="1">
    <citation type="submission" date="2023-03" db="EMBL/GenBank/DDBJ databases">
        <title>MT1 and MT2 Draft Genomes of Novel Species.</title>
        <authorList>
            <person name="Venkateswaran K."/>
        </authorList>
    </citation>
    <scope>NUCLEOTIDE SEQUENCE</scope>
    <source>
        <strain evidence="3">F6_3S_P_2</strain>
    </source>
</reference>
<dbReference type="Pfam" id="PF09580">
    <property type="entry name" value="Spore_YhcN_YlaJ"/>
    <property type="match status" value="1"/>
</dbReference>
<sequence length="183" mass="19791">MKKLALLPLSLLLMVLLIGCGTTKTDKNTTNNNAANDMNRTGESAAGTNGTGTNGTMNNNQNHNNGTVNNTTGESNVEVADDVADKIAALKEVESSNVLVTNHNAYVGVVLKNGFKEDEALKTKIADEVKKVRTDFNNVYISFNPDVAKSFTEYGNQIRAGHPVAGFFEEVTQSLHRMFPEAR</sequence>
<dbReference type="PROSITE" id="PS51257">
    <property type="entry name" value="PROKAR_LIPOPROTEIN"/>
    <property type="match status" value="1"/>
</dbReference>
<accession>A0ABT8JQD6</accession>
<keyword evidence="3" id="KW-0449">Lipoprotein</keyword>
<evidence type="ECO:0000313" key="4">
    <source>
        <dbReference type="Proteomes" id="UP001175097"/>
    </source>
</evidence>
<dbReference type="Proteomes" id="UP001175097">
    <property type="component" value="Unassembled WGS sequence"/>
</dbReference>